<dbReference type="PANTHER" id="PTHR42951">
    <property type="entry name" value="METALLO-BETA-LACTAMASE DOMAIN-CONTAINING"/>
    <property type="match status" value="1"/>
</dbReference>
<evidence type="ECO:0000313" key="4">
    <source>
        <dbReference type="Proteomes" id="UP000054481"/>
    </source>
</evidence>
<evidence type="ECO:0000313" key="3">
    <source>
        <dbReference type="EMBL" id="KJZ69152.1"/>
    </source>
</evidence>
<feature type="chain" id="PRO_5002526386" description="Metallo-beta-lactamase domain-containing protein" evidence="1">
    <location>
        <begin position="25"/>
        <end position="336"/>
    </location>
</feature>
<dbReference type="InterPro" id="IPR036866">
    <property type="entry name" value="RibonucZ/Hydroxyglut_hydro"/>
</dbReference>
<dbReference type="InterPro" id="IPR001279">
    <property type="entry name" value="Metallo-B-lactamas"/>
</dbReference>
<name>A0A0F7ZWK9_9HYPO</name>
<keyword evidence="4" id="KW-1185">Reference proteome</keyword>
<dbReference type="OrthoDB" id="449487at2759"/>
<evidence type="ECO:0000256" key="1">
    <source>
        <dbReference type="SAM" id="SignalP"/>
    </source>
</evidence>
<dbReference type="CDD" id="cd16276">
    <property type="entry name" value="metallo-hydrolase-like_MBL-fold"/>
    <property type="match status" value="1"/>
</dbReference>
<gene>
    <name evidence="3" type="ORF">HIM_11453</name>
</gene>
<dbReference type="Pfam" id="PF00753">
    <property type="entry name" value="Lactamase_B"/>
    <property type="match status" value="1"/>
</dbReference>
<protein>
    <recommendedName>
        <fullName evidence="2">Metallo-beta-lactamase domain-containing protein</fullName>
    </recommendedName>
</protein>
<dbReference type="Gene3D" id="3.60.15.10">
    <property type="entry name" value="Ribonuclease Z/Hydroxyacylglutathione hydrolase-like"/>
    <property type="match status" value="1"/>
</dbReference>
<dbReference type="AlphaFoldDB" id="A0A0F7ZWK9"/>
<keyword evidence="1" id="KW-0732">Signal</keyword>
<evidence type="ECO:0000259" key="2">
    <source>
        <dbReference type="SMART" id="SM00849"/>
    </source>
</evidence>
<reference evidence="3 4" key="1">
    <citation type="journal article" date="2014" name="Genome Biol. Evol.">
        <title>Comparative genomics and transcriptomics analyses reveal divergent lifestyle features of nematode endoparasitic fungus Hirsutella minnesotensis.</title>
        <authorList>
            <person name="Lai Y."/>
            <person name="Liu K."/>
            <person name="Zhang X."/>
            <person name="Zhang X."/>
            <person name="Li K."/>
            <person name="Wang N."/>
            <person name="Shu C."/>
            <person name="Wu Y."/>
            <person name="Wang C."/>
            <person name="Bushley K.E."/>
            <person name="Xiang M."/>
            <person name="Liu X."/>
        </authorList>
    </citation>
    <scope>NUCLEOTIDE SEQUENCE [LARGE SCALE GENOMIC DNA]</scope>
    <source>
        <strain evidence="3 4">3608</strain>
    </source>
</reference>
<dbReference type="Proteomes" id="UP000054481">
    <property type="component" value="Unassembled WGS sequence"/>
</dbReference>
<dbReference type="SUPFAM" id="SSF56281">
    <property type="entry name" value="Metallo-hydrolase/oxidoreductase"/>
    <property type="match status" value="1"/>
</dbReference>
<feature type="domain" description="Metallo-beta-lactamase" evidence="2">
    <location>
        <begin position="61"/>
        <end position="229"/>
    </location>
</feature>
<dbReference type="PANTHER" id="PTHR42951:SF4">
    <property type="entry name" value="ACYL-COENZYME A THIOESTERASE MBLAC2"/>
    <property type="match status" value="1"/>
</dbReference>
<dbReference type="InterPro" id="IPR050855">
    <property type="entry name" value="NDM-1-like"/>
</dbReference>
<sequence length="336" mass="36762">MLTSGLRRLNLLSFFCAISQATSALTTYSPIPTQAQGPPLNSAGWRVEHFGGGAYMVTDNQYQAFFLVSTEGVIVVDAPPSIGENMLYAIGNATHIPITYVIYSHAHTDHIGDAYLYGDSVTRIAQEMTKEILEGTPDAKPPVPNLIFDEEYTLYLGNQTLHLTYRGPNHQPGNIFIYAPQQKVLMLVDVIEPGWVPFSLLDDAVSLPGLFKAHDQVLKYDFDHFIGGHVTRSGTRADVTLAREYLNDLKANCARAFSLSKQPSNSTNPISAQEILPAVAAANPGNVFATFKVILDSVACHCNNATKSKWQGKLAGADVFGFENAYKMTFWLNGVL</sequence>
<proteinExistence type="predicted"/>
<dbReference type="SMART" id="SM00849">
    <property type="entry name" value="Lactamase_B"/>
    <property type="match status" value="1"/>
</dbReference>
<accession>A0A0F7ZWK9</accession>
<organism evidence="3 4">
    <name type="scientific">Hirsutella minnesotensis 3608</name>
    <dbReference type="NCBI Taxonomy" id="1043627"/>
    <lineage>
        <taxon>Eukaryota</taxon>
        <taxon>Fungi</taxon>
        <taxon>Dikarya</taxon>
        <taxon>Ascomycota</taxon>
        <taxon>Pezizomycotina</taxon>
        <taxon>Sordariomycetes</taxon>
        <taxon>Hypocreomycetidae</taxon>
        <taxon>Hypocreales</taxon>
        <taxon>Ophiocordycipitaceae</taxon>
        <taxon>Hirsutella</taxon>
    </lineage>
</organism>
<feature type="signal peptide" evidence="1">
    <location>
        <begin position="1"/>
        <end position="24"/>
    </location>
</feature>
<dbReference type="EMBL" id="KQ030756">
    <property type="protein sequence ID" value="KJZ69152.1"/>
    <property type="molecule type" value="Genomic_DNA"/>
</dbReference>